<evidence type="ECO:0000313" key="2">
    <source>
        <dbReference type="Proteomes" id="UP001607302"/>
    </source>
</evidence>
<organism evidence="1 2">
    <name type="scientific">Vespula squamosa</name>
    <name type="common">Southern yellow jacket</name>
    <name type="synonym">Wasp</name>
    <dbReference type="NCBI Taxonomy" id="30214"/>
    <lineage>
        <taxon>Eukaryota</taxon>
        <taxon>Metazoa</taxon>
        <taxon>Ecdysozoa</taxon>
        <taxon>Arthropoda</taxon>
        <taxon>Hexapoda</taxon>
        <taxon>Insecta</taxon>
        <taxon>Pterygota</taxon>
        <taxon>Neoptera</taxon>
        <taxon>Endopterygota</taxon>
        <taxon>Hymenoptera</taxon>
        <taxon>Apocrita</taxon>
        <taxon>Aculeata</taxon>
        <taxon>Vespoidea</taxon>
        <taxon>Vespidae</taxon>
        <taxon>Vespinae</taxon>
        <taxon>Vespula</taxon>
    </lineage>
</organism>
<reference evidence="1 2" key="1">
    <citation type="journal article" date="2024" name="Ann. Entomol. Soc. Am.">
        <title>Genomic analyses of the southern and eastern yellowjacket wasps (Hymenoptera: Vespidae) reveal evolutionary signatures of social life.</title>
        <authorList>
            <person name="Catto M.A."/>
            <person name="Caine P.B."/>
            <person name="Orr S.E."/>
            <person name="Hunt B.G."/>
            <person name="Goodisman M.A.D."/>
        </authorList>
    </citation>
    <scope>NUCLEOTIDE SEQUENCE [LARGE SCALE GENOMIC DNA]</scope>
    <source>
        <strain evidence="1">233</strain>
        <tissue evidence="1">Head and thorax</tissue>
    </source>
</reference>
<keyword evidence="2" id="KW-1185">Reference proteome</keyword>
<accession>A0ABD2BT90</accession>
<dbReference type="Proteomes" id="UP001607302">
    <property type="component" value="Unassembled WGS sequence"/>
</dbReference>
<gene>
    <name evidence="1" type="ORF">V1478_002683</name>
</gene>
<sequence>MEAFVDTPSGKVEEGERGREKGGRARTFFAYTYSLIKIRRHRHWWNYRGYSFDYLALSHGLSEKRKLRRRTLSGIAIYENLSKVLENILNFTCLLQQIVESVHEGSREKNKKLGRGVMLQQHKLILDYKLLNSMSMHVDENKSNIEQLDWKQWLLTAAAEARARMSVGVRGGGRTKARERKFELSRNSAPITD</sequence>
<comment type="caution">
    <text evidence="1">The sequence shown here is derived from an EMBL/GenBank/DDBJ whole genome shotgun (WGS) entry which is preliminary data.</text>
</comment>
<feature type="non-terminal residue" evidence="1">
    <location>
        <position position="193"/>
    </location>
</feature>
<dbReference type="AlphaFoldDB" id="A0ABD2BT90"/>
<evidence type="ECO:0000313" key="1">
    <source>
        <dbReference type="EMBL" id="KAL2735999.1"/>
    </source>
</evidence>
<proteinExistence type="predicted"/>
<name>A0ABD2BT90_VESSQ</name>
<dbReference type="EMBL" id="JAUDFV010000056">
    <property type="protein sequence ID" value="KAL2735999.1"/>
    <property type="molecule type" value="Genomic_DNA"/>
</dbReference>
<protein>
    <submittedName>
        <fullName evidence="1">CUGBP Elav-like family member 2 isoform X15</fullName>
    </submittedName>
</protein>